<keyword evidence="1" id="KW-0812">Transmembrane</keyword>
<dbReference type="EMBL" id="CAFBSG010000022">
    <property type="protein sequence ID" value="CAB5240959.1"/>
    <property type="molecule type" value="Genomic_DNA"/>
</dbReference>
<feature type="domain" description="Histidine kinase/HSP90-like ATPase" evidence="2">
    <location>
        <begin position="504"/>
        <end position="550"/>
    </location>
</feature>
<feature type="transmembrane region" description="Helical" evidence="1">
    <location>
        <begin position="357"/>
        <end position="376"/>
    </location>
</feature>
<feature type="transmembrane region" description="Helical" evidence="1">
    <location>
        <begin position="124"/>
        <end position="144"/>
    </location>
</feature>
<feature type="transmembrane region" description="Helical" evidence="1">
    <location>
        <begin position="52"/>
        <end position="73"/>
    </location>
</feature>
<evidence type="ECO:0000313" key="3">
    <source>
        <dbReference type="EMBL" id="CAB5240959.1"/>
    </source>
</evidence>
<feature type="transmembrane region" description="Helical" evidence="1">
    <location>
        <begin position="85"/>
        <end position="104"/>
    </location>
</feature>
<keyword evidence="1" id="KW-0472">Membrane</keyword>
<dbReference type="Pfam" id="PF02518">
    <property type="entry name" value="HATPase_c"/>
    <property type="match status" value="1"/>
</dbReference>
<feature type="transmembrane region" description="Helical" evidence="1">
    <location>
        <begin position="323"/>
        <end position="342"/>
    </location>
</feature>
<dbReference type="SUPFAM" id="SSF55874">
    <property type="entry name" value="ATPase domain of HSP90 chaperone/DNA topoisomerase II/histidine kinase"/>
    <property type="match status" value="1"/>
</dbReference>
<dbReference type="InterPro" id="IPR003594">
    <property type="entry name" value="HATPase_dom"/>
</dbReference>
<name>A0A6J7XUD0_9ZZZZ</name>
<reference evidence="3" key="1">
    <citation type="submission" date="2020-05" db="EMBL/GenBank/DDBJ databases">
        <authorList>
            <person name="Chiriac C."/>
            <person name="Salcher M."/>
            <person name="Ghai R."/>
            <person name="Kavagutti S V."/>
        </authorList>
    </citation>
    <scope>NUCLEOTIDE SEQUENCE</scope>
</reference>
<accession>A0A6J7XUD0</accession>
<proteinExistence type="predicted"/>
<sequence length="589" mass="65814">MLEITKPPRTLRQRIGGKWSTSWQTFLINSILSLLVLAEVEKVPSKSTSELFSWIYAWAISLLFLGVLVFAISRTILRNREKSPVPIWVALSINATIGIFYSFSTEMAIHFFGITSVVPFSIRLLANTLLVTWWGSMLTIFLDFREEESSAKKYLVESAVQLSLQEMQRNEISALVRADIHREIEDNLKHAQGSLKNEMDSLSKLDSSSASITAQQTQRISELLFNVAKDSVKPLSKSLWAREGEIYPRHTWREVLVRVTQFQPFYPGLLAAIDIIGAAPQQINDFGVNRGLPLVIAATLLILTIGTIFNLLMKEWPRHHAKLFFVGIVVLQSSIVPMRVHFRELWEPGSATITWQLTQHITGIVIIFMTSSVGAFRKMNTESREIFSSEIKEELVSSIARSRELANLARESSRILHGAVQTRLVSCAIAIERAYKQESARDLTLALQEALDVLSSPLRESAFADSITGEVERKISLWKGLCDFDLSIDIGDIPNHPHTTSVVGRIIEEAISNSIRHGDASKIQIAIEVREKNRLIIVVEDNGSGIKKGNPGIGSALLQQESGGNWSLQPQESGTRLEVQIPLVGELTQ</sequence>
<feature type="transmembrane region" description="Helical" evidence="1">
    <location>
        <begin position="291"/>
        <end position="311"/>
    </location>
</feature>
<organism evidence="3">
    <name type="scientific">freshwater metagenome</name>
    <dbReference type="NCBI Taxonomy" id="449393"/>
    <lineage>
        <taxon>unclassified sequences</taxon>
        <taxon>metagenomes</taxon>
        <taxon>ecological metagenomes</taxon>
    </lineage>
</organism>
<evidence type="ECO:0000259" key="2">
    <source>
        <dbReference type="Pfam" id="PF02518"/>
    </source>
</evidence>
<protein>
    <submittedName>
        <fullName evidence="3">Unannotated protein</fullName>
    </submittedName>
</protein>
<gene>
    <name evidence="3" type="ORF">UFOPK3554_01153</name>
</gene>
<dbReference type="Gene3D" id="3.30.565.10">
    <property type="entry name" value="Histidine kinase-like ATPase, C-terminal domain"/>
    <property type="match status" value="1"/>
</dbReference>
<feature type="transmembrane region" description="Helical" evidence="1">
    <location>
        <begin position="255"/>
        <end position="279"/>
    </location>
</feature>
<evidence type="ECO:0000256" key="1">
    <source>
        <dbReference type="SAM" id="Phobius"/>
    </source>
</evidence>
<keyword evidence="1" id="KW-1133">Transmembrane helix</keyword>
<feature type="transmembrane region" description="Helical" evidence="1">
    <location>
        <begin position="21"/>
        <end position="40"/>
    </location>
</feature>
<dbReference type="AlphaFoldDB" id="A0A6J7XUD0"/>
<dbReference type="InterPro" id="IPR036890">
    <property type="entry name" value="HATPase_C_sf"/>
</dbReference>